<comment type="caution">
    <text evidence="1">The sequence shown here is derived from an EMBL/GenBank/DDBJ whole genome shotgun (WGS) entry which is preliminary data.</text>
</comment>
<organism evidence="1 2">
    <name type="scientific">Phytophthora fragariaefolia</name>
    <dbReference type="NCBI Taxonomy" id="1490495"/>
    <lineage>
        <taxon>Eukaryota</taxon>
        <taxon>Sar</taxon>
        <taxon>Stramenopiles</taxon>
        <taxon>Oomycota</taxon>
        <taxon>Peronosporomycetes</taxon>
        <taxon>Peronosporales</taxon>
        <taxon>Peronosporaceae</taxon>
        <taxon>Phytophthora</taxon>
    </lineage>
</organism>
<accession>A0A9W7D987</accession>
<reference evidence="1" key="1">
    <citation type="submission" date="2023-04" db="EMBL/GenBank/DDBJ databases">
        <title>Phytophthora fragariaefolia NBRC 109709.</title>
        <authorList>
            <person name="Ichikawa N."/>
            <person name="Sato H."/>
            <person name="Tonouchi N."/>
        </authorList>
    </citation>
    <scope>NUCLEOTIDE SEQUENCE</scope>
    <source>
        <strain evidence="1">NBRC 109709</strain>
    </source>
</reference>
<sequence>MTVNALLVQGATSEFLLGEDWMLQQGVKIDFVSCEMKWYADDVRKVVTFWCAKDERRARPAKVRLDRRARVLMNLYGRTVELPAKEKLGTWTPTGDEMTVLAEEGDLDRDRVRQWLADIQRDAGPLSNEEELNIGGMSTEDKELLLQLIRIYPALLEPREGCPPPTTLGVEHEIHTGTEAPIKVRPHRHALEEQRVIDENVEEMLAGGVIEESHGAWGSPWS</sequence>
<dbReference type="AlphaFoldDB" id="A0A9W7D987"/>
<keyword evidence="2" id="KW-1185">Reference proteome</keyword>
<evidence type="ECO:0000313" key="1">
    <source>
        <dbReference type="EMBL" id="GMF58809.1"/>
    </source>
</evidence>
<name>A0A9W7D987_9STRA</name>
<evidence type="ECO:0000313" key="2">
    <source>
        <dbReference type="Proteomes" id="UP001165121"/>
    </source>
</evidence>
<dbReference type="OrthoDB" id="117261at2759"/>
<dbReference type="InterPro" id="IPR043502">
    <property type="entry name" value="DNA/RNA_pol_sf"/>
</dbReference>
<gene>
    <name evidence="1" type="ORF">Pfra01_002535100</name>
</gene>
<dbReference type="EMBL" id="BSXT01004741">
    <property type="protein sequence ID" value="GMF58809.1"/>
    <property type="molecule type" value="Genomic_DNA"/>
</dbReference>
<dbReference type="Gene3D" id="3.10.10.10">
    <property type="entry name" value="HIV Type 1 Reverse Transcriptase, subunit A, domain 1"/>
    <property type="match status" value="1"/>
</dbReference>
<dbReference type="SUPFAM" id="SSF56672">
    <property type="entry name" value="DNA/RNA polymerases"/>
    <property type="match status" value="1"/>
</dbReference>
<proteinExistence type="predicted"/>
<dbReference type="Proteomes" id="UP001165121">
    <property type="component" value="Unassembled WGS sequence"/>
</dbReference>
<protein>
    <submittedName>
        <fullName evidence="1">Unnamed protein product</fullName>
    </submittedName>
</protein>